<evidence type="ECO:0000313" key="3">
    <source>
        <dbReference type="Proteomes" id="UP000184267"/>
    </source>
</evidence>
<dbReference type="AlphaFoldDB" id="A0A1M2VWZ5"/>
<dbReference type="OrthoDB" id="2750723at2759"/>
<sequence length="625" mass="70052">MSRLASRLWEYPPRAPAPPEKLPAAHNTLSIKILTRSMSTFQPVLSSRLETGAYYKDKTTSSLEPRSIHVLPTELLIYIFTLCEELPFRRDTPPIRAIGKLMLVCSQWRILILDTSTFWRHVSATPNFAWLTLCLERSRGCTLDLEVLAPRYANTDALALILPHARRIRSICAYLSVWRDQYEMLRPLFDVGMPCLEFLELTPIGTFQFPRPITPGSWNEPRLSISPCLRWLVAKQISSSGTSWRSLRQLKMSDTLQPRECCTCSISDLIRVISHNSSLEDIVLHFSRHLQYPPPKWTRGGEDDLLSAATQALPRISLRRLQALSLQGSLWFVSTIAQHLDFPADIPNVNIRVRRKPMDDTSEQVVVRLLMSRFRPVLERMTDMVLAGDQESQARLYSPRPRWPARRAVHNSLLYFSLEDSEETPLEGAPLLIPVEARLRALVSAMSSVQVRSLAVHVSLTRFGPAGVPEAAAAMEFWAAVFDAVPSVEHLRVIVPPAAFPQLRVDLVELVRALTPAGLGEETLRDHLALARCPLLTRLSIHGELGCGPGPESLNAVEALADCVRMRAGAGAPVDDLDLHFWHRKYSAQALDEAHRALLAQASPFVGRLVCKFGVSAGCRSCLRM</sequence>
<gene>
    <name evidence="2" type="ORF">TRAPUB_11350</name>
</gene>
<dbReference type="Gene3D" id="1.20.1280.50">
    <property type="match status" value="1"/>
</dbReference>
<dbReference type="Proteomes" id="UP000184267">
    <property type="component" value="Unassembled WGS sequence"/>
</dbReference>
<dbReference type="STRING" id="154538.A0A1M2VWZ5"/>
<comment type="caution">
    <text evidence="2">The sequence shown here is derived from an EMBL/GenBank/DDBJ whole genome shotgun (WGS) entry which is preliminary data.</text>
</comment>
<name>A0A1M2VWZ5_TRAPU</name>
<organism evidence="2 3">
    <name type="scientific">Trametes pubescens</name>
    <name type="common">White-rot fungus</name>
    <dbReference type="NCBI Taxonomy" id="154538"/>
    <lineage>
        <taxon>Eukaryota</taxon>
        <taxon>Fungi</taxon>
        <taxon>Dikarya</taxon>
        <taxon>Basidiomycota</taxon>
        <taxon>Agaricomycotina</taxon>
        <taxon>Agaricomycetes</taxon>
        <taxon>Polyporales</taxon>
        <taxon>Polyporaceae</taxon>
        <taxon>Trametes</taxon>
    </lineage>
</organism>
<dbReference type="Pfam" id="PF12937">
    <property type="entry name" value="F-box-like"/>
    <property type="match status" value="1"/>
</dbReference>
<feature type="domain" description="F-box" evidence="1">
    <location>
        <begin position="69"/>
        <end position="123"/>
    </location>
</feature>
<proteinExistence type="predicted"/>
<reference evidence="2 3" key="1">
    <citation type="submission" date="2016-10" db="EMBL/GenBank/DDBJ databases">
        <title>Genome sequence of the basidiomycete white-rot fungus Trametes pubescens.</title>
        <authorList>
            <person name="Makela M.R."/>
            <person name="Granchi Z."/>
            <person name="Peng M."/>
            <person name="De Vries R.P."/>
            <person name="Grigoriev I."/>
            <person name="Riley R."/>
            <person name="Hilden K."/>
        </authorList>
    </citation>
    <scope>NUCLEOTIDE SEQUENCE [LARGE SCALE GENOMIC DNA]</scope>
    <source>
        <strain evidence="2 3">FBCC735</strain>
    </source>
</reference>
<evidence type="ECO:0000313" key="2">
    <source>
        <dbReference type="EMBL" id="OJT12125.1"/>
    </source>
</evidence>
<protein>
    <recommendedName>
        <fullName evidence="1">F-box domain-containing protein</fullName>
    </recommendedName>
</protein>
<dbReference type="EMBL" id="MNAD01000521">
    <property type="protein sequence ID" value="OJT12125.1"/>
    <property type="molecule type" value="Genomic_DNA"/>
</dbReference>
<evidence type="ECO:0000259" key="1">
    <source>
        <dbReference type="Pfam" id="PF12937"/>
    </source>
</evidence>
<dbReference type="InterPro" id="IPR001810">
    <property type="entry name" value="F-box_dom"/>
</dbReference>
<keyword evidence="3" id="KW-1185">Reference proteome</keyword>
<accession>A0A1M2VWZ5</accession>